<reference evidence="3" key="1">
    <citation type="submission" date="2018-05" db="EMBL/GenBank/DDBJ databases">
        <authorList>
            <person name="Lanie J.A."/>
            <person name="Ng W.-L."/>
            <person name="Kazmierczak K.M."/>
            <person name="Andrzejewski T.M."/>
            <person name="Davidsen T.M."/>
            <person name="Wayne K.J."/>
            <person name="Tettelin H."/>
            <person name="Glass J.I."/>
            <person name="Rusch D."/>
            <person name="Podicherti R."/>
            <person name="Tsui H.-C.T."/>
            <person name="Winkler M.E."/>
        </authorList>
    </citation>
    <scope>NUCLEOTIDE SEQUENCE</scope>
</reference>
<proteinExistence type="predicted"/>
<dbReference type="InterPro" id="IPR012349">
    <property type="entry name" value="Split_barrel_FMN-bd"/>
</dbReference>
<dbReference type="PANTHER" id="PTHR35176">
    <property type="entry name" value="HEME OXYGENASE HI_0854-RELATED"/>
    <property type="match status" value="1"/>
</dbReference>
<name>A0A382Q2F9_9ZZZZ</name>
<dbReference type="EMBL" id="UINC01111131">
    <property type="protein sequence ID" value="SVC79118.1"/>
    <property type="molecule type" value="Genomic_DNA"/>
</dbReference>
<protein>
    <recommendedName>
        <fullName evidence="2">Pyridoxamine 5'-phosphate oxidase N-terminal domain-containing protein</fullName>
    </recommendedName>
</protein>
<dbReference type="InterPro" id="IPR011576">
    <property type="entry name" value="Pyridox_Oxase_N"/>
</dbReference>
<sequence>MAEFSDRQLESLTSARVGHLATADKNARPHVIPVCFSTDGRYIYSVLDQKPKRTALTRLRRVKNILANPQATLLVDHYEEDWGNLWYIMVSGRANLVMEGPEQTTAVALLREKYRQY</sequence>
<dbReference type="SUPFAM" id="SSF50475">
    <property type="entry name" value="FMN-binding split barrel"/>
    <property type="match status" value="1"/>
</dbReference>
<dbReference type="AlphaFoldDB" id="A0A382Q2F9"/>
<dbReference type="PANTHER" id="PTHR35176:SF2">
    <property type="entry name" value="F420H(2)-DEPENDENT REDUCTASE RV1155"/>
    <property type="match status" value="1"/>
</dbReference>
<organism evidence="3">
    <name type="scientific">marine metagenome</name>
    <dbReference type="NCBI Taxonomy" id="408172"/>
    <lineage>
        <taxon>unclassified sequences</taxon>
        <taxon>metagenomes</taxon>
        <taxon>ecological metagenomes</taxon>
    </lineage>
</organism>
<feature type="non-terminal residue" evidence="3">
    <location>
        <position position="117"/>
    </location>
</feature>
<dbReference type="GO" id="GO:0070967">
    <property type="term" value="F:coenzyme F420 binding"/>
    <property type="evidence" value="ECO:0007669"/>
    <property type="project" value="TreeGrafter"/>
</dbReference>
<keyword evidence="1" id="KW-0560">Oxidoreductase</keyword>
<dbReference type="Pfam" id="PF01243">
    <property type="entry name" value="PNPOx_N"/>
    <property type="match status" value="1"/>
</dbReference>
<accession>A0A382Q2F9</accession>
<dbReference type="NCBIfam" id="TIGR03668">
    <property type="entry name" value="Rv0121_F420"/>
    <property type="match status" value="1"/>
</dbReference>
<evidence type="ECO:0000259" key="2">
    <source>
        <dbReference type="Pfam" id="PF01243"/>
    </source>
</evidence>
<evidence type="ECO:0000313" key="3">
    <source>
        <dbReference type="EMBL" id="SVC79118.1"/>
    </source>
</evidence>
<evidence type="ECO:0000256" key="1">
    <source>
        <dbReference type="ARBA" id="ARBA00023002"/>
    </source>
</evidence>
<gene>
    <name evidence="3" type="ORF">METZ01_LOCUS331972</name>
</gene>
<dbReference type="InterPro" id="IPR019967">
    <property type="entry name" value="F420-dep_enz_PPOX_Rv0121"/>
</dbReference>
<dbReference type="InterPro" id="IPR052019">
    <property type="entry name" value="F420H2_bilvrd_red/Heme_oxyg"/>
</dbReference>
<dbReference type="GO" id="GO:0016627">
    <property type="term" value="F:oxidoreductase activity, acting on the CH-CH group of donors"/>
    <property type="evidence" value="ECO:0007669"/>
    <property type="project" value="TreeGrafter"/>
</dbReference>
<feature type="domain" description="Pyridoxamine 5'-phosphate oxidase N-terminal" evidence="2">
    <location>
        <begin position="8"/>
        <end position="115"/>
    </location>
</feature>
<dbReference type="GO" id="GO:0005829">
    <property type="term" value="C:cytosol"/>
    <property type="evidence" value="ECO:0007669"/>
    <property type="project" value="TreeGrafter"/>
</dbReference>
<dbReference type="Gene3D" id="2.30.110.10">
    <property type="entry name" value="Electron Transport, Fmn-binding Protein, Chain A"/>
    <property type="match status" value="1"/>
</dbReference>